<dbReference type="Pfam" id="PF23335">
    <property type="entry name" value="Beta-prop_IFT80_2nd"/>
    <property type="match status" value="1"/>
</dbReference>
<gene>
    <name evidence="2" type="ORF">J8273_3803</name>
</gene>
<dbReference type="InterPro" id="IPR056456">
    <property type="entry name" value="Beta-prop_IFT80_2nd"/>
</dbReference>
<evidence type="ECO:0000313" key="3">
    <source>
        <dbReference type="Proteomes" id="UP000717585"/>
    </source>
</evidence>
<keyword evidence="3" id="KW-1185">Reference proteome</keyword>
<accession>A0A8J6EAD7</accession>
<organism evidence="2 3">
    <name type="scientific">Carpediemonas membranifera</name>
    <dbReference type="NCBI Taxonomy" id="201153"/>
    <lineage>
        <taxon>Eukaryota</taxon>
        <taxon>Metamonada</taxon>
        <taxon>Carpediemonas-like organisms</taxon>
        <taxon>Carpediemonas</taxon>
    </lineage>
</organism>
<dbReference type="SUPFAM" id="SSF82171">
    <property type="entry name" value="DPP6 N-terminal domain-like"/>
    <property type="match status" value="1"/>
</dbReference>
<dbReference type="GO" id="GO:0030992">
    <property type="term" value="C:intraciliary transport particle B"/>
    <property type="evidence" value="ECO:0007669"/>
    <property type="project" value="TreeGrafter"/>
</dbReference>
<proteinExistence type="predicted"/>
<reference evidence="2" key="1">
    <citation type="submission" date="2021-05" db="EMBL/GenBank/DDBJ databases">
        <title>A free-living protist that lacks canonical eukaryotic 1 DNA replication and segregation systems.</title>
        <authorList>
            <person name="Salas-Leiva D.E."/>
            <person name="Tromer E.C."/>
            <person name="Curtis B.A."/>
            <person name="Jerlstrom-Hultqvist J."/>
            <person name="Kolisko M."/>
            <person name="Yi Z."/>
            <person name="Salas-Leiva J.S."/>
            <person name="Gallot-Lavallee L."/>
            <person name="Kops G.J.P.L."/>
            <person name="Archibald J.M."/>
            <person name="Simpson A.G.B."/>
            <person name="Roger A.J."/>
        </authorList>
    </citation>
    <scope>NUCLEOTIDE SEQUENCE</scope>
    <source>
        <strain evidence="2">BICM</strain>
    </source>
</reference>
<comment type="caution">
    <text evidence="2">The sequence shown here is derived from an EMBL/GenBank/DDBJ whole genome shotgun (WGS) entry which is preliminary data.</text>
</comment>
<evidence type="ECO:0000313" key="2">
    <source>
        <dbReference type="EMBL" id="KAG9394555.1"/>
    </source>
</evidence>
<dbReference type="Proteomes" id="UP000717585">
    <property type="component" value="Unassembled WGS sequence"/>
</dbReference>
<name>A0A8J6EAD7_9EUKA</name>
<dbReference type="PANTHER" id="PTHR24098:SF0">
    <property type="entry name" value="OUTER SEGMENT 5"/>
    <property type="match status" value="1"/>
</dbReference>
<dbReference type="AlphaFoldDB" id="A0A8J6EAD7"/>
<sequence>MRSALFSISEIETDSYRKIEIIALESESSVQDMPTETLHLASDERVLLISADDKYGTVVTNTSIYTVMLSNDRIFTNFIPLNAKETPIGIYQCETYFALHMSDATVFIYTLGSDTPTRLPTGAPPAALLAASKDALILCVPSPTGTRVRLFSPTTGKDVLINGAPFKGIVPLNGVCRMSVSPDGKLVSLLDRTDQLFVLSTEDPGDVRLLADGVTAHSWLSELPALVYIAKGELRFCVCPQAALVDGDLVKSATMQLACPFAVSKTTTIEYATPTEALIVTPPGNGTAPAMAQVPTPFFAQPLHRALGRSTRGNLGPALTACYSLIRHMSADSAANSSSEVPQDALWAAIATHAMFQGDRSAAMRAYGELGWYSRVKFIQSLQGMEHGELNAALREFRAY</sequence>
<feature type="domain" description="IFT80 second beta-propeller" evidence="1">
    <location>
        <begin position="30"/>
        <end position="261"/>
    </location>
</feature>
<dbReference type="GO" id="GO:0060271">
    <property type="term" value="P:cilium assembly"/>
    <property type="evidence" value="ECO:0007669"/>
    <property type="project" value="TreeGrafter"/>
</dbReference>
<evidence type="ECO:0000259" key="1">
    <source>
        <dbReference type="Pfam" id="PF23335"/>
    </source>
</evidence>
<protein>
    <recommendedName>
        <fullName evidence="1">IFT80 second beta-propeller domain-containing protein</fullName>
    </recommendedName>
</protein>
<dbReference type="EMBL" id="JAHDYR010000014">
    <property type="protein sequence ID" value="KAG9394555.1"/>
    <property type="molecule type" value="Genomic_DNA"/>
</dbReference>
<dbReference type="GO" id="GO:0005929">
    <property type="term" value="C:cilium"/>
    <property type="evidence" value="ECO:0007669"/>
    <property type="project" value="TreeGrafter"/>
</dbReference>
<dbReference type="PANTHER" id="PTHR24098">
    <property type="entry name" value="OUTER SEGMENT 5"/>
    <property type="match status" value="1"/>
</dbReference>